<protein>
    <submittedName>
        <fullName evidence="1">Uncharacterized protein</fullName>
    </submittedName>
</protein>
<organism evidence="1 2">
    <name type="scientific">Oopsacas minuta</name>
    <dbReference type="NCBI Taxonomy" id="111878"/>
    <lineage>
        <taxon>Eukaryota</taxon>
        <taxon>Metazoa</taxon>
        <taxon>Porifera</taxon>
        <taxon>Hexactinellida</taxon>
        <taxon>Hexasterophora</taxon>
        <taxon>Lyssacinosida</taxon>
        <taxon>Leucopsacidae</taxon>
        <taxon>Oopsacas</taxon>
    </lineage>
</organism>
<evidence type="ECO:0000313" key="1">
    <source>
        <dbReference type="EMBL" id="KAI6657128.1"/>
    </source>
</evidence>
<dbReference type="Proteomes" id="UP001165289">
    <property type="component" value="Unassembled WGS sequence"/>
</dbReference>
<dbReference type="AlphaFoldDB" id="A0AAV7K8P3"/>
<gene>
    <name evidence="1" type="ORF">LOD99_15914</name>
</gene>
<comment type="caution">
    <text evidence="1">The sequence shown here is derived from an EMBL/GenBank/DDBJ whole genome shotgun (WGS) entry which is preliminary data.</text>
</comment>
<sequence>MVNRVLSRFIFEDAKIYADLVLHGVTFQYLNTMLWETIDEWWPKRSPELHNNPIILIVTESWPQDKWNLLDLPFNSVSNQPTNYVEQQLCSYKPWETETIVGGRNAYFGACHK</sequence>
<reference evidence="1 2" key="1">
    <citation type="journal article" date="2023" name="BMC Biol.">
        <title>The compact genome of the sponge Oopsacas minuta (Hexactinellida) is lacking key metazoan core genes.</title>
        <authorList>
            <person name="Santini S."/>
            <person name="Schenkelaars Q."/>
            <person name="Jourda C."/>
            <person name="Duchesne M."/>
            <person name="Belahbib H."/>
            <person name="Rocher C."/>
            <person name="Selva M."/>
            <person name="Riesgo A."/>
            <person name="Vervoort M."/>
            <person name="Leys S.P."/>
            <person name="Kodjabachian L."/>
            <person name="Le Bivic A."/>
            <person name="Borchiellini C."/>
            <person name="Claverie J.M."/>
            <person name="Renard E."/>
        </authorList>
    </citation>
    <scope>NUCLEOTIDE SEQUENCE [LARGE SCALE GENOMIC DNA]</scope>
    <source>
        <strain evidence="1">SPO-2</strain>
    </source>
</reference>
<keyword evidence="2" id="KW-1185">Reference proteome</keyword>
<dbReference type="EMBL" id="JAKMXF010000122">
    <property type="protein sequence ID" value="KAI6657128.1"/>
    <property type="molecule type" value="Genomic_DNA"/>
</dbReference>
<evidence type="ECO:0000313" key="2">
    <source>
        <dbReference type="Proteomes" id="UP001165289"/>
    </source>
</evidence>
<accession>A0AAV7K8P3</accession>
<proteinExistence type="predicted"/>
<name>A0AAV7K8P3_9METZ</name>